<dbReference type="OMA" id="VEFRMIQ"/>
<feature type="compositionally biased region" description="Acidic residues" evidence="3">
    <location>
        <begin position="10"/>
        <end position="23"/>
    </location>
</feature>
<keyword evidence="5" id="KW-1185">Reference proteome</keyword>
<protein>
    <submittedName>
        <fullName evidence="4">Uncharacterized protein</fullName>
    </submittedName>
</protein>
<feature type="compositionally biased region" description="Basic and acidic residues" evidence="3">
    <location>
        <begin position="24"/>
        <end position="41"/>
    </location>
</feature>
<dbReference type="InterPro" id="IPR017070">
    <property type="entry name" value="UCP036920_PGAM-like_plant"/>
</dbReference>
<dbReference type="Gene3D" id="3.40.50.1240">
    <property type="entry name" value="Phosphoglycerate mutase-like"/>
    <property type="match status" value="2"/>
</dbReference>
<sequence>MGATQSTQEHDEEDEDEDDEETVERETESHKLEQNGKKVLEQEPEVLPCHPSASPLSPQLSSLGSPYLGPSIRVYDPYNVLSQTHLPVNQSFAGGSLSLCNSDEVLEEDTRTEVFFINHGECSMNMRPDLVGGRWPNASLTANGMRQARALAVFLKSQGVVFNAVFSSPLDRAKRTALSVCQEQNIPPEKIQSSDSLIEMSQGQWEGCVRSEIYTPEIISFIEISQPDFSPPAGESLRQVEFRMIEFLNSTILRRSEKLKTRDSSFQSEIKEYSSQNTLIQGNPSLERESLAAPQWDSHHKGYPIQNSLIQANPVQERESPSIPQWDLLHRHKQGMRKKSGKSRLQFVTMGDNETDDDFCPRDSKYRQLREVESKSSYCIGVFSHGVAIKCLLTGLLGCSPVMAQRICIDDSSTTVIQHSLKTGWQIKRVNDTAHLRLL</sequence>
<dbReference type="KEGG" id="atr:18434394"/>
<dbReference type="Gramene" id="ERN06203">
    <property type="protein sequence ID" value="ERN06203"/>
    <property type="gene ID" value="AMTR_s00016p00159040"/>
</dbReference>
<dbReference type="Proteomes" id="UP000017836">
    <property type="component" value="Unassembled WGS sequence"/>
</dbReference>
<proteinExistence type="predicted"/>
<evidence type="ECO:0000256" key="1">
    <source>
        <dbReference type="PIRSR" id="PIRSR613078-1"/>
    </source>
</evidence>
<dbReference type="PANTHER" id="PTHR47927:SF2">
    <property type="entry name" value="PHOSPHOGLYCERATE MUTASE FAMILY PROTEIN"/>
    <property type="match status" value="1"/>
</dbReference>
<dbReference type="STRING" id="13333.W1PE30"/>
<dbReference type="AlphaFoldDB" id="W1PE30"/>
<feature type="active site" description="Tele-phosphohistidine intermediate" evidence="1">
    <location>
        <position position="119"/>
    </location>
</feature>
<dbReference type="PANTHER" id="PTHR47927">
    <property type="entry name" value="PUTATIVE-RELATED"/>
    <property type="match status" value="1"/>
</dbReference>
<dbReference type="CDD" id="cd07067">
    <property type="entry name" value="HP_PGM_like"/>
    <property type="match status" value="1"/>
</dbReference>
<dbReference type="SMART" id="SM00855">
    <property type="entry name" value="PGAM"/>
    <property type="match status" value="1"/>
</dbReference>
<feature type="region of interest" description="Disordered" evidence="3">
    <location>
        <begin position="1"/>
        <end position="41"/>
    </location>
</feature>
<evidence type="ECO:0000313" key="5">
    <source>
        <dbReference type="Proteomes" id="UP000017836"/>
    </source>
</evidence>
<dbReference type="PIRSF" id="PIRSF036920">
    <property type="entry name" value="X4Y4"/>
    <property type="match status" value="1"/>
</dbReference>
<feature type="active site" description="Proton donor/acceptor" evidence="1">
    <location>
        <position position="199"/>
    </location>
</feature>
<dbReference type="InterPro" id="IPR013078">
    <property type="entry name" value="His_Pase_superF_clade-1"/>
</dbReference>
<organism evidence="4 5">
    <name type="scientific">Amborella trichopoda</name>
    <dbReference type="NCBI Taxonomy" id="13333"/>
    <lineage>
        <taxon>Eukaryota</taxon>
        <taxon>Viridiplantae</taxon>
        <taxon>Streptophyta</taxon>
        <taxon>Embryophyta</taxon>
        <taxon>Tracheophyta</taxon>
        <taxon>Spermatophyta</taxon>
        <taxon>Magnoliopsida</taxon>
        <taxon>Amborellales</taxon>
        <taxon>Amborellaceae</taxon>
        <taxon>Amborella</taxon>
    </lineage>
</organism>
<dbReference type="SUPFAM" id="SSF53254">
    <property type="entry name" value="Phosphoglycerate mutase-like"/>
    <property type="match status" value="1"/>
</dbReference>
<feature type="binding site" evidence="2">
    <location>
        <position position="172"/>
    </location>
    <ligand>
        <name>substrate</name>
    </ligand>
</feature>
<reference evidence="5" key="1">
    <citation type="journal article" date="2013" name="Science">
        <title>The Amborella genome and the evolution of flowering plants.</title>
        <authorList>
            <consortium name="Amborella Genome Project"/>
        </authorList>
    </citation>
    <scope>NUCLEOTIDE SEQUENCE [LARGE SCALE GENOMIC DNA]</scope>
</reference>
<dbReference type="eggNOG" id="KOG0234">
    <property type="taxonomic scope" value="Eukaryota"/>
</dbReference>
<dbReference type="InterPro" id="IPR029033">
    <property type="entry name" value="His_PPase_superfam"/>
</dbReference>
<name>W1PE30_AMBTC</name>
<evidence type="ECO:0000313" key="4">
    <source>
        <dbReference type="EMBL" id="ERN06203.1"/>
    </source>
</evidence>
<dbReference type="Pfam" id="PF00300">
    <property type="entry name" value="His_Phos_1"/>
    <property type="match status" value="2"/>
</dbReference>
<gene>
    <name evidence="4" type="ORF">AMTR_s00016p00159040</name>
</gene>
<dbReference type="GO" id="GO:0009451">
    <property type="term" value="P:RNA modification"/>
    <property type="evidence" value="ECO:0000318"/>
    <property type="project" value="GO_Central"/>
</dbReference>
<dbReference type="HOGENOM" id="CLU_035663_1_0_1"/>
<evidence type="ECO:0000256" key="2">
    <source>
        <dbReference type="PIRSR" id="PIRSR613078-2"/>
    </source>
</evidence>
<dbReference type="OrthoDB" id="354304at2759"/>
<dbReference type="EMBL" id="KI393908">
    <property type="protein sequence ID" value="ERN06203.1"/>
    <property type="molecule type" value="Genomic_DNA"/>
</dbReference>
<accession>W1PE30</accession>
<evidence type="ECO:0000256" key="3">
    <source>
        <dbReference type="SAM" id="MobiDB-lite"/>
    </source>
</evidence>